<protein>
    <submittedName>
        <fullName evidence="4">Potassium transporter Kef</fullName>
    </submittedName>
</protein>
<dbReference type="GO" id="GO:0005886">
    <property type="term" value="C:plasma membrane"/>
    <property type="evidence" value="ECO:0007669"/>
    <property type="project" value="UniProtKB-SubCell"/>
</dbReference>
<evidence type="ECO:0000313" key="4">
    <source>
        <dbReference type="EMBL" id="OAK56675.1"/>
    </source>
</evidence>
<evidence type="ECO:0000256" key="2">
    <source>
        <dbReference type="SAM" id="Phobius"/>
    </source>
</evidence>
<dbReference type="Gene3D" id="1.10.287.70">
    <property type="match status" value="1"/>
</dbReference>
<accession>A0A177YMF5</accession>
<sequence length="355" mass="38199">MAGRLRARLSAGDTLTERPDFALVGVLRVPELQSSPWRAIYRRILIALAALLVAALIVYLDRDGYRDAQDNELSFLDALYYATVSLSTTGYGDITPIAPSARLVNILVITPLRIFFLILLVGTTLAVLTERSRQAFKIQRWRRTVRNHTVVIGFGTKGRTAVDAMLGDGVAASDIVVVDTDQAVLDSASNMGLVTVHGSATKSDVLRLTGAQHAAAIIVATNRDDTAVLVTLTAREIAPKAKIVVAIREAENTHLLRQSGADSVVISSETAGRLLGIATSTPSVVEMIEDLLTPEAGFAIAEREVERDEVGGSPRHLTDIVLGVVRGGKLFRVGSPEVDAVEATDRLLYIRRVGE</sequence>
<dbReference type="Pfam" id="PF02254">
    <property type="entry name" value="TrkA_N"/>
    <property type="match status" value="1"/>
</dbReference>
<dbReference type="EMBL" id="LVHI01000003">
    <property type="protein sequence ID" value="OAK56675.1"/>
    <property type="molecule type" value="Genomic_DNA"/>
</dbReference>
<dbReference type="Proteomes" id="UP000077519">
    <property type="component" value="Unassembled WGS sequence"/>
</dbReference>
<dbReference type="AlphaFoldDB" id="A0A177YMF5"/>
<organism evidence="4 5">
    <name type="scientific">Rhodococcoides kyotonense</name>
    <dbReference type="NCBI Taxonomy" id="398843"/>
    <lineage>
        <taxon>Bacteria</taxon>
        <taxon>Bacillati</taxon>
        <taxon>Actinomycetota</taxon>
        <taxon>Actinomycetes</taxon>
        <taxon>Mycobacteriales</taxon>
        <taxon>Nocardiaceae</taxon>
        <taxon>Rhodococcoides</taxon>
    </lineage>
</organism>
<dbReference type="InterPro" id="IPR013099">
    <property type="entry name" value="K_chnl_dom"/>
</dbReference>
<dbReference type="PROSITE" id="PS51201">
    <property type="entry name" value="RCK_N"/>
    <property type="match status" value="1"/>
</dbReference>
<dbReference type="PANTHER" id="PTHR43833">
    <property type="entry name" value="POTASSIUM CHANNEL PROTEIN 2-RELATED-RELATED"/>
    <property type="match status" value="1"/>
</dbReference>
<keyword evidence="2" id="KW-0472">Membrane</keyword>
<gene>
    <name evidence="4" type="ORF">A3K89_15515</name>
</gene>
<keyword evidence="5" id="KW-1185">Reference proteome</keyword>
<dbReference type="SUPFAM" id="SSF81324">
    <property type="entry name" value="Voltage-gated potassium channels"/>
    <property type="match status" value="1"/>
</dbReference>
<proteinExistence type="predicted"/>
<dbReference type="GO" id="GO:0006813">
    <property type="term" value="P:potassium ion transport"/>
    <property type="evidence" value="ECO:0007669"/>
    <property type="project" value="InterPro"/>
</dbReference>
<keyword evidence="2" id="KW-1133">Transmembrane helix</keyword>
<dbReference type="SUPFAM" id="SSF51735">
    <property type="entry name" value="NAD(P)-binding Rossmann-fold domains"/>
    <property type="match status" value="1"/>
</dbReference>
<feature type="transmembrane region" description="Helical" evidence="2">
    <location>
        <begin position="106"/>
        <end position="128"/>
    </location>
</feature>
<feature type="transmembrane region" description="Helical" evidence="2">
    <location>
        <begin position="40"/>
        <end position="60"/>
    </location>
</feature>
<comment type="subcellular location">
    <subcellularLocation>
        <location evidence="1">Cell membrane</location>
        <topology evidence="1">Multi-pass membrane protein</topology>
    </subcellularLocation>
</comment>
<comment type="caution">
    <text evidence="4">The sequence shown here is derived from an EMBL/GenBank/DDBJ whole genome shotgun (WGS) entry which is preliminary data.</text>
</comment>
<evidence type="ECO:0000313" key="5">
    <source>
        <dbReference type="Proteomes" id="UP000077519"/>
    </source>
</evidence>
<evidence type="ECO:0000259" key="3">
    <source>
        <dbReference type="PROSITE" id="PS51201"/>
    </source>
</evidence>
<name>A0A177YMF5_9NOCA</name>
<dbReference type="Gene3D" id="3.40.50.720">
    <property type="entry name" value="NAD(P)-binding Rossmann-like Domain"/>
    <property type="match status" value="1"/>
</dbReference>
<dbReference type="Pfam" id="PF07885">
    <property type="entry name" value="Ion_trans_2"/>
    <property type="match status" value="1"/>
</dbReference>
<feature type="domain" description="RCK N-terminal" evidence="3">
    <location>
        <begin position="146"/>
        <end position="266"/>
    </location>
</feature>
<dbReference type="InterPro" id="IPR050721">
    <property type="entry name" value="Trk_Ktr_HKT_K-transport"/>
</dbReference>
<evidence type="ECO:0000256" key="1">
    <source>
        <dbReference type="ARBA" id="ARBA00004651"/>
    </source>
</evidence>
<reference evidence="4 5" key="1">
    <citation type="submission" date="2016-03" db="EMBL/GenBank/DDBJ databases">
        <title>Genome sequence of Rhodococcus kyotonensis KB10.</title>
        <authorList>
            <person name="Jeong H."/>
            <person name="Hong C.E."/>
            <person name="Jo S.H."/>
            <person name="Park J.M."/>
        </authorList>
    </citation>
    <scope>NUCLEOTIDE SEQUENCE [LARGE SCALE GENOMIC DNA]</scope>
    <source>
        <strain evidence="4 5">KB10</strain>
    </source>
</reference>
<dbReference type="PANTHER" id="PTHR43833:SF9">
    <property type="entry name" value="POTASSIUM CHANNEL PROTEIN YUGO-RELATED"/>
    <property type="match status" value="1"/>
</dbReference>
<dbReference type="InterPro" id="IPR036291">
    <property type="entry name" value="NAD(P)-bd_dom_sf"/>
</dbReference>
<dbReference type="RefSeq" id="WP_068421423.1">
    <property type="nucleotide sequence ID" value="NZ_LVHI01000003.1"/>
</dbReference>
<keyword evidence="2" id="KW-0812">Transmembrane</keyword>
<dbReference type="InterPro" id="IPR003148">
    <property type="entry name" value="RCK_N"/>
</dbReference>